<protein>
    <submittedName>
        <fullName evidence="2">Uncharacterized protein</fullName>
    </submittedName>
</protein>
<proteinExistence type="predicted"/>
<dbReference type="AlphaFoldDB" id="A0A371B130"/>
<evidence type="ECO:0000313" key="3">
    <source>
        <dbReference type="Proteomes" id="UP000263993"/>
    </source>
</evidence>
<accession>A0A371B130</accession>
<reference evidence="3" key="1">
    <citation type="submission" date="2018-08" db="EMBL/GenBank/DDBJ databases">
        <authorList>
            <person name="Kim S.-J."/>
            <person name="Jung G.-Y."/>
        </authorList>
    </citation>
    <scope>NUCLEOTIDE SEQUENCE [LARGE SCALE GENOMIC DNA]</scope>
    <source>
        <strain evidence="3">GY_H</strain>
    </source>
</reference>
<feature type="region of interest" description="Disordered" evidence="1">
    <location>
        <begin position="1"/>
        <end position="65"/>
    </location>
</feature>
<name>A0A371B130_9BRAD</name>
<evidence type="ECO:0000256" key="1">
    <source>
        <dbReference type="SAM" id="MobiDB-lite"/>
    </source>
</evidence>
<dbReference type="Proteomes" id="UP000263993">
    <property type="component" value="Unassembled WGS sequence"/>
</dbReference>
<keyword evidence="3" id="KW-1185">Reference proteome</keyword>
<organism evidence="2 3">
    <name type="scientific">Undibacter mobilis</name>
    <dbReference type="NCBI Taxonomy" id="2292256"/>
    <lineage>
        <taxon>Bacteria</taxon>
        <taxon>Pseudomonadati</taxon>
        <taxon>Pseudomonadota</taxon>
        <taxon>Alphaproteobacteria</taxon>
        <taxon>Hyphomicrobiales</taxon>
        <taxon>Nitrobacteraceae</taxon>
        <taxon>Undibacter</taxon>
    </lineage>
</organism>
<dbReference type="RefSeq" id="WP_115518768.1">
    <property type="nucleotide sequence ID" value="NZ_QRGO01000003.1"/>
</dbReference>
<feature type="compositionally biased region" description="Basic and acidic residues" evidence="1">
    <location>
        <begin position="1"/>
        <end position="21"/>
    </location>
</feature>
<gene>
    <name evidence="2" type="ORF">DXH78_18640</name>
</gene>
<comment type="caution">
    <text evidence="2">The sequence shown here is derived from an EMBL/GenBank/DDBJ whole genome shotgun (WGS) entry which is preliminary data.</text>
</comment>
<evidence type="ECO:0000313" key="2">
    <source>
        <dbReference type="EMBL" id="RDV01250.1"/>
    </source>
</evidence>
<sequence>MTKLQDQERRDQERQDQERSAKTMVENQKWLDKNVDNVVRASNPEAADLDRWNADGGSPKGGDRQ</sequence>
<dbReference type="EMBL" id="QRGO01000003">
    <property type="protein sequence ID" value="RDV01250.1"/>
    <property type="molecule type" value="Genomic_DNA"/>
</dbReference>